<keyword evidence="2" id="KW-1185">Reference proteome</keyword>
<protein>
    <submittedName>
        <fullName evidence="1">Uncharacterized protein</fullName>
    </submittedName>
</protein>
<reference evidence="1" key="1">
    <citation type="submission" date="2022-11" db="EMBL/GenBank/DDBJ databases">
        <title>Genome Resource of Sclerotinia nivalis Strain SnTB1, a Plant Pathogen Isolated from American Ginseng.</title>
        <authorList>
            <person name="Fan S."/>
        </authorList>
    </citation>
    <scope>NUCLEOTIDE SEQUENCE</scope>
    <source>
        <strain evidence="1">SnTB1</strain>
    </source>
</reference>
<dbReference type="AlphaFoldDB" id="A0A9X0DQ85"/>
<organism evidence="1 2">
    <name type="scientific">Sclerotinia nivalis</name>
    <dbReference type="NCBI Taxonomy" id="352851"/>
    <lineage>
        <taxon>Eukaryota</taxon>
        <taxon>Fungi</taxon>
        <taxon>Dikarya</taxon>
        <taxon>Ascomycota</taxon>
        <taxon>Pezizomycotina</taxon>
        <taxon>Leotiomycetes</taxon>
        <taxon>Helotiales</taxon>
        <taxon>Sclerotiniaceae</taxon>
        <taxon>Sclerotinia</taxon>
    </lineage>
</organism>
<accession>A0A9X0DQ85</accession>
<dbReference type="EMBL" id="JAPEIS010000001">
    <property type="protein sequence ID" value="KAJ8070515.1"/>
    <property type="molecule type" value="Genomic_DNA"/>
</dbReference>
<name>A0A9X0DQ85_9HELO</name>
<gene>
    <name evidence="1" type="ORF">OCU04_000889</name>
</gene>
<evidence type="ECO:0000313" key="2">
    <source>
        <dbReference type="Proteomes" id="UP001152300"/>
    </source>
</evidence>
<comment type="caution">
    <text evidence="1">The sequence shown here is derived from an EMBL/GenBank/DDBJ whole genome shotgun (WGS) entry which is preliminary data.</text>
</comment>
<sequence length="103" mass="11258">MNGFSCAGVIFFLPFTSDLDSARQNAVWLIPYSSKRPRIFSRGKSQVSYTFTSPYSSSIKPTSAIISISSSSPVSLFFFGMFPFPPAAALLVPFELLPDEADC</sequence>
<evidence type="ECO:0000313" key="1">
    <source>
        <dbReference type="EMBL" id="KAJ8070515.1"/>
    </source>
</evidence>
<proteinExistence type="predicted"/>
<dbReference type="Proteomes" id="UP001152300">
    <property type="component" value="Unassembled WGS sequence"/>
</dbReference>